<feature type="domain" description="Ubiquitin-like" evidence="2">
    <location>
        <begin position="256"/>
        <end position="335"/>
    </location>
</feature>
<proteinExistence type="predicted"/>
<dbReference type="Pfam" id="PF22893">
    <property type="entry name" value="ULD_2"/>
    <property type="match status" value="1"/>
</dbReference>
<feature type="region of interest" description="Disordered" evidence="1">
    <location>
        <begin position="436"/>
        <end position="492"/>
    </location>
</feature>
<comment type="caution">
    <text evidence="3">The sequence shown here is derived from an EMBL/GenBank/DDBJ whole genome shotgun (WGS) entry which is preliminary data.</text>
</comment>
<name>A0A8K0VTL1_9PLEO</name>
<dbReference type="PANTHER" id="PTHR38886:SF1">
    <property type="entry name" value="NACHT-NTPASE AND P-LOOP NTPASES N-TERMINAL DOMAIN-CONTAINING PROTEIN"/>
    <property type="match status" value="1"/>
</dbReference>
<evidence type="ECO:0000313" key="3">
    <source>
        <dbReference type="EMBL" id="KAH7076020.1"/>
    </source>
</evidence>
<dbReference type="CDD" id="cd20335">
    <property type="entry name" value="BRcat_RBR"/>
    <property type="match status" value="1"/>
</dbReference>
<organism evidence="3 4">
    <name type="scientific">Paraphoma chrysanthemicola</name>
    <dbReference type="NCBI Taxonomy" id="798071"/>
    <lineage>
        <taxon>Eukaryota</taxon>
        <taxon>Fungi</taxon>
        <taxon>Dikarya</taxon>
        <taxon>Ascomycota</taxon>
        <taxon>Pezizomycotina</taxon>
        <taxon>Dothideomycetes</taxon>
        <taxon>Pleosporomycetidae</taxon>
        <taxon>Pleosporales</taxon>
        <taxon>Pleosporineae</taxon>
        <taxon>Phaeosphaeriaceae</taxon>
        <taxon>Paraphoma</taxon>
    </lineage>
</organism>
<dbReference type="InterPro" id="IPR054464">
    <property type="entry name" value="ULD_fung"/>
</dbReference>
<dbReference type="Proteomes" id="UP000813461">
    <property type="component" value="Unassembled WGS sequence"/>
</dbReference>
<feature type="compositionally biased region" description="Basic and acidic residues" evidence="1">
    <location>
        <begin position="452"/>
        <end position="468"/>
    </location>
</feature>
<dbReference type="EMBL" id="JAGMVJ010000019">
    <property type="protein sequence ID" value="KAH7076020.1"/>
    <property type="molecule type" value="Genomic_DNA"/>
</dbReference>
<sequence>MAQPQRHNAAFRRCLTRLAALEPTESNIDHVNAIRKMALACRLPLQDFLSKLEKYDATMSPFATGSSFRSTGKKVRYALSMAEEVKTVRAMISGKVISINLLLATHASESLSRNEERLSANQESIISRLEEAKDGMSRIRQDIDRMDATANTSREELRKETARSTCQLIEQLKKVEKVAESTDQSVSSLNNGAASISASLTRLGDLGIQALTIMRALPAELRTLLRTILQTNMQMYTVLLDVHRKIAAPPTLALESNIRVEDALGEIRSLPFEWFRHWEPFEGLPRAEFKDRLGAERVERGDFRLVHARRPTISIDKSNWSQTITAGSDILMLMYLSGLACQDSACPRQSCNGQTPRQAQSNTMLTCPECGLRFIPQPIFSEGTEAKTIEQLQIEEDVRLFGSRDGPYVSGISELYPREISTNGDAEELEEDVAFAERGEPSTRYSSKKVHSSSEQKTLESHEGHDSITNDSSEPPIYAWLADTEPQKILPL</sequence>
<evidence type="ECO:0000259" key="2">
    <source>
        <dbReference type="Pfam" id="PF22893"/>
    </source>
</evidence>
<accession>A0A8K0VTL1</accession>
<dbReference type="PANTHER" id="PTHR38886">
    <property type="entry name" value="SESA DOMAIN-CONTAINING PROTEIN"/>
    <property type="match status" value="1"/>
</dbReference>
<dbReference type="AlphaFoldDB" id="A0A8K0VTL1"/>
<evidence type="ECO:0000313" key="4">
    <source>
        <dbReference type="Proteomes" id="UP000813461"/>
    </source>
</evidence>
<keyword evidence="4" id="KW-1185">Reference proteome</keyword>
<gene>
    <name evidence="3" type="ORF">FB567DRAFT_632317</name>
</gene>
<reference evidence="3" key="1">
    <citation type="journal article" date="2021" name="Nat. Commun.">
        <title>Genetic determinants of endophytism in the Arabidopsis root mycobiome.</title>
        <authorList>
            <person name="Mesny F."/>
            <person name="Miyauchi S."/>
            <person name="Thiergart T."/>
            <person name="Pickel B."/>
            <person name="Atanasova L."/>
            <person name="Karlsson M."/>
            <person name="Huettel B."/>
            <person name="Barry K.W."/>
            <person name="Haridas S."/>
            <person name="Chen C."/>
            <person name="Bauer D."/>
            <person name="Andreopoulos W."/>
            <person name="Pangilinan J."/>
            <person name="LaButti K."/>
            <person name="Riley R."/>
            <person name="Lipzen A."/>
            <person name="Clum A."/>
            <person name="Drula E."/>
            <person name="Henrissat B."/>
            <person name="Kohler A."/>
            <person name="Grigoriev I.V."/>
            <person name="Martin F.M."/>
            <person name="Hacquard S."/>
        </authorList>
    </citation>
    <scope>NUCLEOTIDE SEQUENCE</scope>
    <source>
        <strain evidence="3">MPI-SDFR-AT-0120</strain>
    </source>
</reference>
<evidence type="ECO:0000256" key="1">
    <source>
        <dbReference type="SAM" id="MobiDB-lite"/>
    </source>
</evidence>
<dbReference type="OrthoDB" id="3045089at2759"/>
<protein>
    <recommendedName>
        <fullName evidence="2">Ubiquitin-like domain-containing protein</fullName>
    </recommendedName>
</protein>